<evidence type="ECO:0000256" key="5">
    <source>
        <dbReference type="ARBA" id="ARBA00022741"/>
    </source>
</evidence>
<dbReference type="FunFam" id="3.30.800.10:FF:000009">
    <property type="entry name" value="Phosphatidylinositol 4-phosphate 5-kinase its3"/>
    <property type="match status" value="1"/>
</dbReference>
<dbReference type="AlphaFoldDB" id="A0AAE1IG05"/>
<evidence type="ECO:0000256" key="10">
    <source>
        <dbReference type="ARBA" id="ARBA00082306"/>
    </source>
</evidence>
<dbReference type="Pfam" id="PF01504">
    <property type="entry name" value="PIP5K"/>
    <property type="match status" value="1"/>
</dbReference>
<feature type="compositionally biased region" description="Pro residues" evidence="12">
    <location>
        <begin position="1083"/>
        <end position="1092"/>
    </location>
</feature>
<feature type="compositionally biased region" description="Polar residues" evidence="12">
    <location>
        <begin position="364"/>
        <end position="380"/>
    </location>
</feature>
<evidence type="ECO:0000256" key="3">
    <source>
        <dbReference type="ARBA" id="ARBA00022553"/>
    </source>
</evidence>
<protein>
    <recommendedName>
        <fullName evidence="2">1-phosphatidylinositol-4-phosphate 5-kinase</fullName>
        <ecNumber evidence="2">2.7.1.68</ecNumber>
    </recommendedName>
    <alternativeName>
        <fullName evidence="10">1-phosphatidylinositol 4-phosphate kinase</fullName>
    </alternativeName>
    <alternativeName>
        <fullName evidence="8">Diphosphoinositide kinase</fullName>
    </alternativeName>
    <alternativeName>
        <fullName evidence="9">PIP5K</fullName>
    </alternativeName>
</protein>
<evidence type="ECO:0000256" key="8">
    <source>
        <dbReference type="ARBA" id="ARBA00078403"/>
    </source>
</evidence>
<organism evidence="14 15">
    <name type="scientific">Trichoderma aggressivum f. europaeum</name>
    <dbReference type="NCBI Taxonomy" id="173218"/>
    <lineage>
        <taxon>Eukaryota</taxon>
        <taxon>Fungi</taxon>
        <taxon>Dikarya</taxon>
        <taxon>Ascomycota</taxon>
        <taxon>Pezizomycotina</taxon>
        <taxon>Sordariomycetes</taxon>
        <taxon>Hypocreomycetidae</taxon>
        <taxon>Hypocreales</taxon>
        <taxon>Hypocreaceae</taxon>
        <taxon>Trichoderma</taxon>
    </lineage>
</organism>
<dbReference type="CDD" id="cd17303">
    <property type="entry name" value="PIPKc_PIP5K_yeast_like"/>
    <property type="match status" value="1"/>
</dbReference>
<dbReference type="InterPro" id="IPR027483">
    <property type="entry name" value="PInositol-4-P-4/5-kinase_C_sf"/>
</dbReference>
<dbReference type="EMBL" id="JAWRVG010000021">
    <property type="protein sequence ID" value="KAK4072686.1"/>
    <property type="molecule type" value="Genomic_DNA"/>
</dbReference>
<dbReference type="InterPro" id="IPR002498">
    <property type="entry name" value="PInositol-4-P-4/5-kinase_core"/>
</dbReference>
<dbReference type="SUPFAM" id="SSF56104">
    <property type="entry name" value="SAICAR synthase-like"/>
    <property type="match status" value="1"/>
</dbReference>
<dbReference type="Proteomes" id="UP001273209">
    <property type="component" value="Unassembled WGS sequence"/>
</dbReference>
<feature type="compositionally biased region" description="Basic and acidic residues" evidence="12">
    <location>
        <begin position="977"/>
        <end position="987"/>
    </location>
</feature>
<keyword evidence="7 11" id="KW-0067">ATP-binding</keyword>
<keyword evidence="3" id="KW-0597">Phosphoprotein</keyword>
<proteinExistence type="predicted"/>
<evidence type="ECO:0000256" key="4">
    <source>
        <dbReference type="ARBA" id="ARBA00022679"/>
    </source>
</evidence>
<evidence type="ECO:0000256" key="2">
    <source>
        <dbReference type="ARBA" id="ARBA00012172"/>
    </source>
</evidence>
<gene>
    <name evidence="14" type="ORF">Triagg1_5731</name>
</gene>
<accession>A0AAE1IG05</accession>
<sequence length="1153" mass="128733">MSMSLVGPKGQGTGHPYDTVSLRALSFLRVRNVARFLSHSHFHFHPPKSIKAHQTSSIHQYCTRTSKQTAQLCTALHSAPPESPKHSRPPSIPPWLHASRRRSLAAAPGPFVIPQRCAQWVGAPVFARCCAALVLLVSLPNLLHHPIRENQSPVQRPSWPLPANPTSHIPSHPIPSHPITAQLSSPIDPGSIAQLVAFSTQPAARVRRRSEMPSFLTLDNPTVFSNGSVIKLDDHFGAKDQANEASITDARSYAVHERFDESSTLSTRDSDVSDSPVPLSDLDRWRDDASGSETRPTSMSTLSNGKSLPGGYGAQGYGQDLDVQDVDHRLSNGTAFSLPHRSVPQTSNGLEFSHAAADAARKPASNQNHRASARSAQDDVSATFARPTQPPTDVESHSPPQPWTPSLTPASPMTSDLALPHNYNSSINPQRFSSPATYQPSGSNSAPSLSAHLQPPGTGMGPKQRHTLEVPKPPSGRTSRELDTAQASGRFSPTVASPTGRAASFSLARRTTRSMQSDAPRDEIAPDEDAMRWAEVYRQKRASKRRRKEEEDDDRVLVGTKVDESHANWVTAYNMLTGIRVSVSRTNAKLDRDLTDADFNVKQKSTFDITGNELVPSAKYDFKFKDYAPWVFRHLRNAFRLDPADYLMSLTGKYILSELGSPGKSGSFFYFSRDYKYIIKTIHHAEHKFLRKMLKEYYEHVTKNPNTLLSQFYGLHRVKMPYGKKIHFVVMNNLFPPHRDVHTTFDLKGSTIGRDYREEDLDKNPRATLKDLNWLRRKQNLELGIQKKKLFLEQLQRDVALLKRLHIMDYSLLVGIHDLSRGNEENLRGKTLQVFNPGGEKSTDDDLQASLLRTPSKLENYRKAKELRQMVQKERPVPMGVANDQMPEEVGEDRRGLLFNQDDGGFRATHEDNEPAEEIYYLGVIDCLTHYGMIKKIEHFWKGLSNDKSKISALPPDQYGDRFYHFIQGITMSAEEAKRERARRDQEMLAQAQKQERSRQSTIPPMPMHQPPPPPVGIHSNGRTPEAQIPERTLKTSATMPGARDSQHEAVLPVVEEAGESSRDDTERWVQGTSWSNMAEPSRAPPPTPPPHDQTYLKPDSSDSGYGDNSNGTVSRDNSLKVARPTSRGSLNKHLPPLPKKENSQQPGGIRMV</sequence>
<evidence type="ECO:0000256" key="7">
    <source>
        <dbReference type="ARBA" id="ARBA00022840"/>
    </source>
</evidence>
<evidence type="ECO:0000259" key="13">
    <source>
        <dbReference type="PROSITE" id="PS51455"/>
    </source>
</evidence>
<dbReference type="Gene3D" id="3.30.810.10">
    <property type="entry name" value="2-Layer Sandwich"/>
    <property type="match status" value="1"/>
</dbReference>
<dbReference type="GO" id="GO:0005524">
    <property type="term" value="F:ATP binding"/>
    <property type="evidence" value="ECO:0007669"/>
    <property type="project" value="UniProtKB-UniRule"/>
</dbReference>
<feature type="domain" description="PIPK" evidence="13">
    <location>
        <begin position="565"/>
        <end position="971"/>
    </location>
</feature>
<dbReference type="RefSeq" id="XP_062755244.1">
    <property type="nucleotide sequence ID" value="XM_062900278.1"/>
</dbReference>
<feature type="region of interest" description="Disordered" evidence="12">
    <location>
        <begin position="977"/>
        <end position="1024"/>
    </location>
</feature>
<comment type="caution">
    <text evidence="14">The sequence shown here is derived from an EMBL/GenBank/DDBJ whole genome shotgun (WGS) entry which is preliminary data.</text>
</comment>
<dbReference type="PROSITE" id="PS51455">
    <property type="entry name" value="PIPK"/>
    <property type="match status" value="1"/>
</dbReference>
<feature type="compositionally biased region" description="Polar residues" evidence="12">
    <location>
        <begin position="422"/>
        <end position="448"/>
    </location>
</feature>
<feature type="compositionally biased region" description="Polar residues" evidence="12">
    <location>
        <begin position="291"/>
        <end position="306"/>
    </location>
</feature>
<dbReference type="GO" id="GO:0016308">
    <property type="term" value="F:1-phosphatidylinositol-4-phosphate 5-kinase activity"/>
    <property type="evidence" value="ECO:0007669"/>
    <property type="project" value="UniProtKB-EC"/>
</dbReference>
<evidence type="ECO:0000313" key="14">
    <source>
        <dbReference type="EMBL" id="KAK4072686.1"/>
    </source>
</evidence>
<feature type="compositionally biased region" description="Polar residues" evidence="12">
    <location>
        <begin position="404"/>
        <end position="414"/>
    </location>
</feature>
<keyword evidence="15" id="KW-1185">Reference proteome</keyword>
<keyword evidence="5 11" id="KW-0547">Nucleotide-binding</keyword>
<feature type="region of interest" description="Disordered" evidence="12">
    <location>
        <begin position="260"/>
        <end position="319"/>
    </location>
</feature>
<feature type="region of interest" description="Disordered" evidence="12">
    <location>
        <begin position="1076"/>
        <end position="1153"/>
    </location>
</feature>
<evidence type="ECO:0000313" key="15">
    <source>
        <dbReference type="Proteomes" id="UP001273209"/>
    </source>
</evidence>
<evidence type="ECO:0000256" key="12">
    <source>
        <dbReference type="SAM" id="MobiDB-lite"/>
    </source>
</evidence>
<name>A0AAE1IG05_9HYPO</name>
<dbReference type="SMART" id="SM00330">
    <property type="entry name" value="PIPKc"/>
    <property type="match status" value="1"/>
</dbReference>
<feature type="compositionally biased region" description="Low complexity" evidence="12">
    <location>
        <begin position="1102"/>
        <end position="1112"/>
    </location>
</feature>
<dbReference type="Gene3D" id="3.30.800.10">
    <property type="entry name" value="Phosphatidylinositol Phosphate Kinase II Beta"/>
    <property type="match status" value="1"/>
</dbReference>
<dbReference type="PANTHER" id="PTHR23086:SF8">
    <property type="entry name" value="PHOSPHATIDYLINOSITOL 5-PHOSPHATE 4-KINASE, ISOFORM A"/>
    <property type="match status" value="1"/>
</dbReference>
<dbReference type="EC" id="2.7.1.68" evidence="2"/>
<evidence type="ECO:0000256" key="11">
    <source>
        <dbReference type="PROSITE-ProRule" id="PRU00781"/>
    </source>
</evidence>
<dbReference type="GO" id="GO:0005886">
    <property type="term" value="C:plasma membrane"/>
    <property type="evidence" value="ECO:0007669"/>
    <property type="project" value="TreeGrafter"/>
</dbReference>
<dbReference type="PANTHER" id="PTHR23086">
    <property type="entry name" value="PHOSPHATIDYLINOSITOL-4-PHOSPHATE 5-KINASE"/>
    <property type="match status" value="1"/>
</dbReference>
<comment type="catalytic activity">
    <reaction evidence="1">
        <text>a 1,2-diacyl-sn-glycero-3-phospho-(1D-myo-inositol 4-phosphate) + ATP = a 1,2-diacyl-sn-glycero-3-phospho-(1D-myo-inositol-4,5-bisphosphate) + ADP + H(+)</text>
        <dbReference type="Rhea" id="RHEA:14425"/>
        <dbReference type="ChEBI" id="CHEBI:15378"/>
        <dbReference type="ChEBI" id="CHEBI:30616"/>
        <dbReference type="ChEBI" id="CHEBI:58178"/>
        <dbReference type="ChEBI" id="CHEBI:58456"/>
        <dbReference type="ChEBI" id="CHEBI:456216"/>
        <dbReference type="EC" id="2.7.1.68"/>
    </reaction>
</comment>
<dbReference type="GO" id="GO:0046854">
    <property type="term" value="P:phosphatidylinositol phosphate biosynthetic process"/>
    <property type="evidence" value="ECO:0007669"/>
    <property type="project" value="UniProtKB-ARBA"/>
</dbReference>
<keyword evidence="4 11" id="KW-0808">Transferase</keyword>
<reference evidence="14" key="1">
    <citation type="submission" date="2023-11" db="EMBL/GenBank/DDBJ databases">
        <title>The genome sequences of three competitors of mushroom-forming fungi.</title>
        <authorList>
            <person name="Beijen E."/>
            <person name="Ohm R.A."/>
        </authorList>
    </citation>
    <scope>NUCLEOTIDE SEQUENCE</scope>
    <source>
        <strain evidence="14">CBS 100526</strain>
    </source>
</reference>
<dbReference type="GeneID" id="87920183"/>
<feature type="compositionally biased region" description="Polar residues" evidence="12">
    <location>
        <begin position="485"/>
        <end position="497"/>
    </location>
</feature>
<evidence type="ECO:0000256" key="9">
    <source>
        <dbReference type="ARBA" id="ARBA00080374"/>
    </source>
</evidence>
<evidence type="ECO:0000256" key="6">
    <source>
        <dbReference type="ARBA" id="ARBA00022777"/>
    </source>
</evidence>
<feature type="region of interest" description="Disordered" evidence="12">
    <location>
        <begin position="356"/>
        <end position="527"/>
    </location>
</feature>
<evidence type="ECO:0000256" key="1">
    <source>
        <dbReference type="ARBA" id="ARBA00000444"/>
    </source>
</evidence>
<dbReference type="InterPro" id="IPR023610">
    <property type="entry name" value="PInositol-4/5-P-5/4-kinase"/>
</dbReference>
<feature type="compositionally biased region" description="Pro residues" evidence="12">
    <location>
        <begin position="1004"/>
        <end position="1016"/>
    </location>
</feature>
<keyword evidence="6 11" id="KW-0418">Kinase</keyword>
<dbReference type="InterPro" id="IPR027484">
    <property type="entry name" value="PInositol-4-P-5-kinase_N"/>
</dbReference>